<dbReference type="Gene3D" id="3.90.550.10">
    <property type="entry name" value="Spore Coat Polysaccharide Biosynthesis Protein SpsA, Chain A"/>
    <property type="match status" value="1"/>
</dbReference>
<dbReference type="InterPro" id="IPR029044">
    <property type="entry name" value="Nucleotide-diphossugar_trans"/>
</dbReference>
<dbReference type="Pfam" id="PF00535">
    <property type="entry name" value="Glycos_transf_2"/>
    <property type="match status" value="2"/>
</dbReference>
<accession>A0ABT7HSW4</accession>
<name>A0ABT7HSW4_9BACT</name>
<keyword evidence="3" id="KW-1185">Reference proteome</keyword>
<protein>
    <submittedName>
        <fullName evidence="2">Glycosyltransferase family 2 protein</fullName>
    </submittedName>
</protein>
<evidence type="ECO:0000259" key="1">
    <source>
        <dbReference type="Pfam" id="PF00535"/>
    </source>
</evidence>
<sequence>MDKNSKVGIIVPIYNTADFLRECLDSIVSQTHKDFVAILVDDDSSDKECVKIALSYVLTDSRFILFTKENGGQGSAKNLGIEYCLGNIKTTKIKSNSNLNEYLIPNDNYNAKKLYTNKNFTQNKKADYIIFADSDDILEPNWLKECVENIGVSQLIWYDFAKFYDKVKPKSEPTDLEIYGYKQKQIITPKEWLLKSKEVKKHSFASGCFVMIRADFLKDIDLKFLHCFGEDNHFGILLFLNAKQITILPKKLYRYRIRKDSSINYGGQTSIKAIPKRLKAHLSAFLGNPMMLQKYYRAGSSALMLSEIFKFMQNYDEQLNTLLKDTFLNRLAMLGLNLDSFIADPLGYKKYLPQIKEYAKERDLGAYALLHQSLEYQLGSHIISSFKSFDNLIKAPRSLFMIYNFYRQNKITYDLSSYNDYDYAAKLKNHLSYKIGNLILRRKNATFKR</sequence>
<organism evidence="2 3">
    <name type="scientific">Campylobacter gastrosuis</name>
    <dbReference type="NCBI Taxonomy" id="2974576"/>
    <lineage>
        <taxon>Bacteria</taxon>
        <taxon>Pseudomonadati</taxon>
        <taxon>Campylobacterota</taxon>
        <taxon>Epsilonproteobacteria</taxon>
        <taxon>Campylobacterales</taxon>
        <taxon>Campylobacteraceae</taxon>
        <taxon>Campylobacter</taxon>
    </lineage>
</organism>
<dbReference type="PANTHER" id="PTHR22916:SF3">
    <property type="entry name" value="UDP-GLCNAC:BETAGAL BETA-1,3-N-ACETYLGLUCOSAMINYLTRANSFERASE-LIKE PROTEIN 1"/>
    <property type="match status" value="1"/>
</dbReference>
<dbReference type="Proteomes" id="UP001173801">
    <property type="component" value="Unassembled WGS sequence"/>
</dbReference>
<proteinExistence type="predicted"/>
<gene>
    <name evidence="2" type="ORF">NYG85_11260</name>
</gene>
<dbReference type="RefSeq" id="WP_284938707.1">
    <property type="nucleotide sequence ID" value="NZ_JANURM010000028.1"/>
</dbReference>
<reference evidence="2" key="2">
    <citation type="journal article" date="2023" name="Microorganisms">
        <title>Isolation and Genomic Characteristics of Cat-Borne Campylobacter felis sp. nov. and Sheep-Borne Campylobacter ovis sp. nov.</title>
        <authorList>
            <person name="Wang H."/>
            <person name="Li Y."/>
            <person name="Gu Y."/>
            <person name="Zhou G."/>
            <person name="Chen X."/>
            <person name="Zhang X."/>
            <person name="Shao Z."/>
            <person name="Zhang J."/>
            <person name="Zhang M."/>
        </authorList>
    </citation>
    <scope>NUCLEOTIDE SEQUENCE</scope>
    <source>
        <strain evidence="2">PS10</strain>
    </source>
</reference>
<evidence type="ECO:0000313" key="2">
    <source>
        <dbReference type="EMBL" id="MDL0089934.1"/>
    </source>
</evidence>
<comment type="caution">
    <text evidence="2">The sequence shown here is derived from an EMBL/GenBank/DDBJ whole genome shotgun (WGS) entry which is preliminary data.</text>
</comment>
<dbReference type="CDD" id="cd00761">
    <property type="entry name" value="Glyco_tranf_GTA_type"/>
    <property type="match status" value="1"/>
</dbReference>
<evidence type="ECO:0000313" key="3">
    <source>
        <dbReference type="Proteomes" id="UP001173801"/>
    </source>
</evidence>
<dbReference type="EMBL" id="JANURM010000028">
    <property type="protein sequence ID" value="MDL0089934.1"/>
    <property type="molecule type" value="Genomic_DNA"/>
</dbReference>
<dbReference type="SUPFAM" id="SSF53448">
    <property type="entry name" value="Nucleotide-diphospho-sugar transferases"/>
    <property type="match status" value="1"/>
</dbReference>
<dbReference type="PANTHER" id="PTHR22916">
    <property type="entry name" value="GLYCOSYLTRANSFERASE"/>
    <property type="match status" value="1"/>
</dbReference>
<feature type="domain" description="Glycosyltransferase 2-like" evidence="1">
    <location>
        <begin position="9"/>
        <end position="88"/>
    </location>
</feature>
<reference evidence="2" key="1">
    <citation type="submission" date="2022-08" db="EMBL/GenBank/DDBJ databases">
        <authorList>
            <person name="Wang H."/>
        </authorList>
    </citation>
    <scope>NUCLEOTIDE SEQUENCE</scope>
    <source>
        <strain evidence="2">PS10</strain>
    </source>
</reference>
<feature type="domain" description="Glycosyltransferase 2-like" evidence="1">
    <location>
        <begin position="125"/>
        <end position="219"/>
    </location>
</feature>
<dbReference type="InterPro" id="IPR001173">
    <property type="entry name" value="Glyco_trans_2-like"/>
</dbReference>